<evidence type="ECO:0000256" key="1">
    <source>
        <dbReference type="SAM" id="MobiDB-lite"/>
    </source>
</evidence>
<feature type="signal peptide" evidence="2">
    <location>
        <begin position="1"/>
        <end position="23"/>
    </location>
</feature>
<evidence type="ECO:0000256" key="2">
    <source>
        <dbReference type="SAM" id="SignalP"/>
    </source>
</evidence>
<dbReference type="PROSITE" id="PS51257">
    <property type="entry name" value="PROKAR_LIPOPROTEIN"/>
    <property type="match status" value="1"/>
</dbReference>
<dbReference type="EMBL" id="CADCTW010000187">
    <property type="protein sequence ID" value="CAA9355771.1"/>
    <property type="molecule type" value="Genomic_DNA"/>
</dbReference>
<evidence type="ECO:0000313" key="3">
    <source>
        <dbReference type="EMBL" id="CAA9355771.1"/>
    </source>
</evidence>
<organism evidence="3">
    <name type="scientific">uncultured Gemmatimonadota bacterium</name>
    <dbReference type="NCBI Taxonomy" id="203437"/>
    <lineage>
        <taxon>Bacteria</taxon>
        <taxon>Pseudomonadati</taxon>
        <taxon>Gemmatimonadota</taxon>
        <taxon>environmental samples</taxon>
    </lineage>
</organism>
<accession>A0A6J4MBN1</accession>
<feature type="region of interest" description="Disordered" evidence="1">
    <location>
        <begin position="105"/>
        <end position="124"/>
    </location>
</feature>
<feature type="chain" id="PRO_5026804031" evidence="2">
    <location>
        <begin position="24"/>
        <end position="361"/>
    </location>
</feature>
<keyword evidence="2" id="KW-0732">Signal</keyword>
<name>A0A6J4MBN1_9BACT</name>
<sequence length="361" mass="38551">MSRPGSRKLSLFPIALFLTPLFAGCESAVAPGQAGGPGTYLCKMGPDGECIGTPTLAKRLSFGSPEELHAYLEPLQDASKEALMAAEEGNGFESLRAYLDPNEDTEEAARLNEGTDGATGNEGRALENDGVVREDFPVGDAFLSALNHRGEIQVGGSLFKVTRDYVYEIDPADLALLNEKVPTLSSPAPTDGDPRIQIHVVETSLQRESTAAAAASLAPSSASLSRDHVAGVSGNCYVYAGDRRMHGKSYITNTFFYAEAGVATEWERRKKFLWWTYWSNTWQSGTLSYSFNSNLGFGPWTGPWSPIGLPSGSNAQAGTSSVRKTVAWGVGFGIRIRGSVHTHHTVSNSNVTGSCDTDASA</sequence>
<gene>
    <name evidence="3" type="ORF">AVDCRST_MAG68-4414</name>
</gene>
<dbReference type="AlphaFoldDB" id="A0A6J4MBN1"/>
<proteinExistence type="predicted"/>
<protein>
    <submittedName>
        <fullName evidence="3">Uncharacterized protein</fullName>
    </submittedName>
</protein>
<reference evidence="3" key="1">
    <citation type="submission" date="2020-02" db="EMBL/GenBank/DDBJ databases">
        <authorList>
            <person name="Meier V. D."/>
        </authorList>
    </citation>
    <scope>NUCLEOTIDE SEQUENCE</scope>
    <source>
        <strain evidence="3">AVDCRST_MAG68</strain>
    </source>
</reference>